<dbReference type="STRING" id="1849968.A8C32_13680"/>
<dbReference type="Proteomes" id="UP000095713">
    <property type="component" value="Unassembled WGS sequence"/>
</dbReference>
<keyword evidence="5" id="KW-1185">Reference proteome</keyword>
<dbReference type="OrthoDB" id="649666at2"/>
<keyword evidence="1" id="KW-0812">Transmembrane</keyword>
<dbReference type="InterPro" id="IPR006860">
    <property type="entry name" value="FecR"/>
</dbReference>
<evidence type="ECO:0000313" key="5">
    <source>
        <dbReference type="Proteomes" id="UP000095713"/>
    </source>
</evidence>
<evidence type="ECO:0000259" key="2">
    <source>
        <dbReference type="Pfam" id="PF04773"/>
    </source>
</evidence>
<keyword evidence="1" id="KW-1133">Transmembrane helix</keyword>
<dbReference type="PANTHER" id="PTHR30273">
    <property type="entry name" value="PERIPLASMIC SIGNAL SENSOR AND SIGMA FACTOR ACTIVATOR FECR-RELATED"/>
    <property type="match status" value="1"/>
</dbReference>
<dbReference type="Gene3D" id="2.60.120.1440">
    <property type="match status" value="1"/>
</dbReference>
<keyword evidence="1" id="KW-0472">Membrane</keyword>
<protein>
    <recommendedName>
        <fullName evidence="6">Anti-sigma factor</fullName>
    </recommendedName>
</protein>
<feature type="domain" description="Protein FecR C-terminal" evidence="3">
    <location>
        <begin position="313"/>
        <end position="383"/>
    </location>
</feature>
<gene>
    <name evidence="4" type="ORF">A8C32_13680</name>
</gene>
<sequence length="384" mass="44058">MKYLIPKILNHTITDNEVKELQKWLEDSQNKITLENYIRDNYDINLSQSKTNINEAFELVIERIEAANTPIKRIPIYKRSVYKYAAAILIFLCCSIYFLTTNNQKNIETPSVVKTNIIETGTSRAILTLDNGIDIALESGKNYINGNATSNGESLVYLNGNDSKTEITYNYITIPRGGEYYVQLSDGTKVWLNSESKLKYPTNFVKGKVRQVELLHGEAYFEVSPSIKNNGDKFSVLHNLQEIEVLGTKFNIRAYNDETNILTTLVEGKVKVSTKVNSKILKPNEQSIVHSKTKDISILEANVKQEIAWVKGDFIFNKLPLKTIMKTLERWYDVNVVFENKKLENEKFIGELSKYQSLEEILNLIKQTEIIKDYEITDKTIIIN</sequence>
<dbReference type="PIRSF" id="PIRSF018266">
    <property type="entry name" value="FecR"/>
    <property type="match status" value="1"/>
</dbReference>
<evidence type="ECO:0008006" key="6">
    <source>
        <dbReference type="Google" id="ProtNLM"/>
    </source>
</evidence>
<name>A0A1E5TC57_9FLAO</name>
<dbReference type="InterPro" id="IPR012373">
    <property type="entry name" value="Ferrdict_sens_TM"/>
</dbReference>
<accession>A0A1E5TC57</accession>
<dbReference type="InterPro" id="IPR032508">
    <property type="entry name" value="FecR_C"/>
</dbReference>
<dbReference type="Pfam" id="PF16344">
    <property type="entry name" value="FecR_C"/>
    <property type="match status" value="1"/>
</dbReference>
<dbReference type="PANTHER" id="PTHR30273:SF2">
    <property type="entry name" value="PROTEIN FECR"/>
    <property type="match status" value="1"/>
</dbReference>
<evidence type="ECO:0000256" key="1">
    <source>
        <dbReference type="SAM" id="Phobius"/>
    </source>
</evidence>
<feature type="transmembrane region" description="Helical" evidence="1">
    <location>
        <begin position="81"/>
        <end position="100"/>
    </location>
</feature>
<dbReference type="Pfam" id="PF04773">
    <property type="entry name" value="FecR"/>
    <property type="match status" value="1"/>
</dbReference>
<dbReference type="GO" id="GO:0016989">
    <property type="term" value="F:sigma factor antagonist activity"/>
    <property type="evidence" value="ECO:0007669"/>
    <property type="project" value="TreeGrafter"/>
</dbReference>
<evidence type="ECO:0000313" key="4">
    <source>
        <dbReference type="EMBL" id="OEK08955.1"/>
    </source>
</evidence>
<dbReference type="AlphaFoldDB" id="A0A1E5TC57"/>
<dbReference type="EMBL" id="MDJD01000014">
    <property type="protein sequence ID" value="OEK08955.1"/>
    <property type="molecule type" value="Genomic_DNA"/>
</dbReference>
<proteinExistence type="predicted"/>
<comment type="caution">
    <text evidence="4">The sequence shown here is derived from an EMBL/GenBank/DDBJ whole genome shotgun (WGS) entry which is preliminary data.</text>
</comment>
<dbReference type="Gene3D" id="3.55.50.30">
    <property type="match status" value="1"/>
</dbReference>
<organism evidence="4 5">
    <name type="scientific">Flavivirga aquatica</name>
    <dbReference type="NCBI Taxonomy" id="1849968"/>
    <lineage>
        <taxon>Bacteria</taxon>
        <taxon>Pseudomonadati</taxon>
        <taxon>Bacteroidota</taxon>
        <taxon>Flavobacteriia</taxon>
        <taxon>Flavobacteriales</taxon>
        <taxon>Flavobacteriaceae</taxon>
        <taxon>Flavivirga</taxon>
    </lineage>
</organism>
<evidence type="ECO:0000259" key="3">
    <source>
        <dbReference type="Pfam" id="PF16344"/>
    </source>
</evidence>
<reference evidence="4 5" key="1">
    <citation type="submission" date="2016-05" db="EMBL/GenBank/DDBJ databases">
        <title>Draft Genome Sequence of Algibacter sp. Strain SK-16 Isolated from the Surface Water of Aburatsubo Inlet.</title>
        <authorList>
            <person name="Wong S.-K."/>
            <person name="Yoshizawa S."/>
            <person name="Nakajima Y."/>
            <person name="Ogura Y."/>
            <person name="Tetsuya H."/>
            <person name="Hamasaki K."/>
        </authorList>
    </citation>
    <scope>NUCLEOTIDE SEQUENCE [LARGE SCALE GENOMIC DNA]</scope>
    <source>
        <strain evidence="4 5">SK-16</strain>
    </source>
</reference>
<dbReference type="RefSeq" id="WP_069829210.1">
    <property type="nucleotide sequence ID" value="NZ_MDJD01000014.1"/>
</dbReference>
<feature type="domain" description="FecR protein" evidence="2">
    <location>
        <begin position="174"/>
        <end position="271"/>
    </location>
</feature>